<dbReference type="AlphaFoldDB" id="A0A225U828"/>
<organism evidence="2 3">
    <name type="scientific">Raoultella ornithinolytica</name>
    <name type="common">Klebsiella ornithinolytica</name>
    <dbReference type="NCBI Taxonomy" id="54291"/>
    <lineage>
        <taxon>Bacteria</taxon>
        <taxon>Pseudomonadati</taxon>
        <taxon>Pseudomonadota</taxon>
        <taxon>Gammaproteobacteria</taxon>
        <taxon>Enterobacterales</taxon>
        <taxon>Enterobacteriaceae</taxon>
        <taxon>Klebsiella/Raoultella group</taxon>
        <taxon>Raoultella</taxon>
    </lineage>
</organism>
<comment type="caution">
    <text evidence="2">The sequence shown here is derived from an EMBL/GenBank/DDBJ whole genome shotgun (WGS) entry which is preliminary data.</text>
</comment>
<name>A0A225U828_RAOOR</name>
<keyword evidence="1" id="KW-1133">Transmembrane helix</keyword>
<dbReference type="RefSeq" id="WP_064360196.1">
    <property type="nucleotide sequence ID" value="NZ_CAKNCK010000004.1"/>
</dbReference>
<dbReference type="EMBL" id="NKYI01000024">
    <property type="protein sequence ID" value="PIK83299.1"/>
    <property type="molecule type" value="Genomic_DNA"/>
</dbReference>
<evidence type="ECO:0000256" key="1">
    <source>
        <dbReference type="SAM" id="Phobius"/>
    </source>
</evidence>
<sequence>MNPDQLYQLLLGLVTLFGGIWIRRLQLDIRDLEESVDRIRTEYQRRDDASRDYSLVSDNIRDIKNSLNRILDKLDKKADRT</sequence>
<evidence type="ECO:0000313" key="2">
    <source>
        <dbReference type="EMBL" id="PIK83299.1"/>
    </source>
</evidence>
<dbReference type="Proteomes" id="UP000229713">
    <property type="component" value="Unassembled WGS sequence"/>
</dbReference>
<feature type="transmembrane region" description="Helical" evidence="1">
    <location>
        <begin position="6"/>
        <end position="22"/>
    </location>
</feature>
<reference evidence="2 3" key="1">
    <citation type="submission" date="2017-07" db="EMBL/GenBank/DDBJ databases">
        <title>Raoultella ornithinolytica strain HH3 draft genome.</title>
        <authorList>
            <person name="Duceppe M.-O."/>
            <person name="Huang H."/>
            <person name="Phipps-Todd B."/>
        </authorList>
    </citation>
    <scope>NUCLEOTIDE SEQUENCE [LARGE SCALE GENOMIC DNA]</scope>
    <source>
        <strain evidence="2 3">HH3</strain>
    </source>
</reference>
<gene>
    <name evidence="2" type="ORF">CFY86_16870</name>
</gene>
<protein>
    <submittedName>
        <fullName evidence="2">Uncharacterized protein</fullName>
    </submittedName>
</protein>
<keyword evidence="1" id="KW-0812">Transmembrane</keyword>
<accession>A0A225U828</accession>
<proteinExistence type="predicted"/>
<keyword evidence="1" id="KW-0472">Membrane</keyword>
<evidence type="ECO:0000313" key="3">
    <source>
        <dbReference type="Proteomes" id="UP000229713"/>
    </source>
</evidence>